<gene>
    <name evidence="1" type="ORF">SP90_09310</name>
</gene>
<proteinExistence type="predicted"/>
<name>A0A1B7XCG1_9BACT</name>
<dbReference type="OrthoDB" id="5458685at2"/>
<dbReference type="AlphaFoldDB" id="A0A1B7XCG1"/>
<sequence>MLAFLTQFAAAPKASIVFLYHDSTDQPAPSQYSDLLELLGDIRMLHLSTTQKDELRAALRKDLATGDEKEIWRHRALRKNLIHSLGRIV</sequence>
<dbReference type="EMBL" id="JXMS01000014">
    <property type="protein sequence ID" value="OBQ51570.1"/>
    <property type="molecule type" value="Genomic_DNA"/>
</dbReference>
<dbReference type="PATRIC" id="fig|1560234.3.peg.692"/>
<keyword evidence="2" id="KW-1185">Reference proteome</keyword>
<dbReference type="Proteomes" id="UP000091979">
    <property type="component" value="Unassembled WGS sequence"/>
</dbReference>
<accession>A0A1B7XCG1</accession>
<reference evidence="1 2" key="1">
    <citation type="submission" date="2015-01" db="EMBL/GenBank/DDBJ databases">
        <title>Desulfovibrio sp. JC271 draft genome sequence.</title>
        <authorList>
            <person name="Shivani Y."/>
            <person name="Subhash Y."/>
            <person name="Sasikala C."/>
            <person name="Ramana C.V."/>
        </authorList>
    </citation>
    <scope>NUCLEOTIDE SEQUENCE [LARGE SCALE GENOMIC DNA]</scope>
    <source>
        <strain evidence="1 2">JC271</strain>
    </source>
</reference>
<evidence type="ECO:0000313" key="2">
    <source>
        <dbReference type="Proteomes" id="UP000091979"/>
    </source>
</evidence>
<evidence type="ECO:0000313" key="1">
    <source>
        <dbReference type="EMBL" id="OBQ51570.1"/>
    </source>
</evidence>
<comment type="caution">
    <text evidence="1">The sequence shown here is derived from an EMBL/GenBank/DDBJ whole genome shotgun (WGS) entry which is preliminary data.</text>
</comment>
<organism evidence="1 2">
    <name type="scientific">Halodesulfovibrio spirochaetisodalis</name>
    <dbReference type="NCBI Taxonomy" id="1560234"/>
    <lineage>
        <taxon>Bacteria</taxon>
        <taxon>Pseudomonadati</taxon>
        <taxon>Thermodesulfobacteriota</taxon>
        <taxon>Desulfovibrionia</taxon>
        <taxon>Desulfovibrionales</taxon>
        <taxon>Desulfovibrionaceae</taxon>
        <taxon>Halodesulfovibrio</taxon>
    </lineage>
</organism>
<dbReference type="RefSeq" id="WP_066854881.1">
    <property type="nucleotide sequence ID" value="NZ_JXMS01000014.1"/>
</dbReference>
<protein>
    <submittedName>
        <fullName evidence="1">Uncharacterized protein</fullName>
    </submittedName>
</protein>